<reference evidence="5 6" key="1">
    <citation type="submission" date="2020-11" db="EMBL/GenBank/DDBJ databases">
        <authorList>
            <person name="Wallbank WR R."/>
            <person name="Pardo Diaz C."/>
            <person name="Kozak K."/>
            <person name="Martin S."/>
            <person name="Jiggins C."/>
            <person name="Moest M."/>
            <person name="Warren A I."/>
            <person name="Generalovic N T."/>
            <person name="Byers J.R.P. K."/>
            <person name="Montejo-Kovacevich G."/>
            <person name="Yen C E."/>
        </authorList>
    </citation>
    <scope>NUCLEOTIDE SEQUENCE [LARGE SCALE GENOMIC DNA]</scope>
</reference>
<feature type="domain" description="VM" evidence="4">
    <location>
        <begin position="134"/>
        <end position="161"/>
    </location>
</feature>
<dbReference type="InParanoid" id="A0A7R8YVV5"/>
<dbReference type="EMBL" id="LR899011">
    <property type="protein sequence ID" value="CAD7086176.1"/>
    <property type="molecule type" value="Genomic_DNA"/>
</dbReference>
<feature type="region of interest" description="Disordered" evidence="2">
    <location>
        <begin position="24"/>
        <end position="47"/>
    </location>
</feature>
<protein>
    <recommendedName>
        <fullName evidence="4">VM domain-containing protein</fullName>
    </recommendedName>
</protein>
<dbReference type="AlphaFoldDB" id="A0A7R8YVV5"/>
<dbReference type="InterPro" id="IPR013135">
    <property type="entry name" value="Vitelline_membr_Cys-rich-dom"/>
</dbReference>
<feature type="compositionally biased region" description="Low complexity" evidence="2">
    <location>
        <begin position="25"/>
        <end position="35"/>
    </location>
</feature>
<evidence type="ECO:0000313" key="6">
    <source>
        <dbReference type="Proteomes" id="UP000594454"/>
    </source>
</evidence>
<organism evidence="5 6">
    <name type="scientific">Hermetia illucens</name>
    <name type="common">Black soldier fly</name>
    <dbReference type="NCBI Taxonomy" id="343691"/>
    <lineage>
        <taxon>Eukaryota</taxon>
        <taxon>Metazoa</taxon>
        <taxon>Ecdysozoa</taxon>
        <taxon>Arthropoda</taxon>
        <taxon>Hexapoda</taxon>
        <taxon>Insecta</taxon>
        <taxon>Pterygota</taxon>
        <taxon>Neoptera</taxon>
        <taxon>Endopterygota</taxon>
        <taxon>Diptera</taxon>
        <taxon>Brachycera</taxon>
        <taxon>Stratiomyomorpha</taxon>
        <taxon>Stratiomyidae</taxon>
        <taxon>Hermetiinae</taxon>
        <taxon>Hermetia</taxon>
    </lineage>
</organism>
<evidence type="ECO:0000313" key="5">
    <source>
        <dbReference type="EMBL" id="CAD7086176.1"/>
    </source>
</evidence>
<proteinExistence type="predicted"/>
<name>A0A7R8YVV5_HERIL</name>
<gene>
    <name evidence="5" type="ORF">HERILL_LOCUS8968</name>
</gene>
<keyword evidence="6" id="KW-1185">Reference proteome</keyword>
<feature type="chain" id="PRO_5031326215" description="VM domain-containing protein" evidence="3">
    <location>
        <begin position="20"/>
        <end position="161"/>
    </location>
</feature>
<evidence type="ECO:0000256" key="1">
    <source>
        <dbReference type="ARBA" id="ARBA00022729"/>
    </source>
</evidence>
<dbReference type="Proteomes" id="UP000594454">
    <property type="component" value="Chromosome 3"/>
</dbReference>
<evidence type="ECO:0000256" key="3">
    <source>
        <dbReference type="SAM" id="SignalP"/>
    </source>
</evidence>
<keyword evidence="1 3" id="KW-0732">Signal</keyword>
<accession>A0A7R8YVV5</accession>
<evidence type="ECO:0000256" key="2">
    <source>
        <dbReference type="SAM" id="MobiDB-lite"/>
    </source>
</evidence>
<sequence>MNLLFVLVVLTGVATLVLAEDDQPKATSATAAATTKPDDKAGGDSQVGAPFGGSYGYGSGSRTYYHDSYKRGGGISHGHGYGHGHGFGYGHHHGHGHYGHRSHYTHISSSSGYLGAAQKQQQGEPVVGSVYSPPGPRIPCPHNVLITCQPTVAPVSCTRSY</sequence>
<dbReference type="PROSITE" id="PS51137">
    <property type="entry name" value="VM"/>
    <property type="match status" value="1"/>
</dbReference>
<feature type="signal peptide" evidence="3">
    <location>
        <begin position="1"/>
        <end position="19"/>
    </location>
</feature>
<evidence type="ECO:0000259" key="4">
    <source>
        <dbReference type="PROSITE" id="PS51137"/>
    </source>
</evidence>